<comment type="similarity">
    <text evidence="9">Belongs to the SUA5 family. TsaC subfamily.</text>
</comment>
<name>A0A5N0T9B8_9GAMM</name>
<dbReference type="SUPFAM" id="SSF55821">
    <property type="entry name" value="YrdC/RibB"/>
    <property type="match status" value="1"/>
</dbReference>
<keyword evidence="3 9" id="KW-0808">Transferase</keyword>
<keyword evidence="2 9" id="KW-0963">Cytoplasm</keyword>
<evidence type="ECO:0000256" key="9">
    <source>
        <dbReference type="HAMAP-Rule" id="MF_01852"/>
    </source>
</evidence>
<keyword evidence="12" id="KW-1185">Reference proteome</keyword>
<reference evidence="11 12" key="1">
    <citation type="submission" date="2019-09" db="EMBL/GenBank/DDBJ databases">
        <title>Wenzhouxiangella sp. Genome sequencing and assembly.</title>
        <authorList>
            <person name="Zhang R."/>
        </authorList>
    </citation>
    <scope>NUCLEOTIDE SEQUENCE [LARGE SCALE GENOMIC DNA]</scope>
    <source>
        <strain evidence="11 12">W260</strain>
    </source>
</reference>
<dbReference type="GO" id="GO:0003725">
    <property type="term" value="F:double-stranded RNA binding"/>
    <property type="evidence" value="ECO:0007669"/>
    <property type="project" value="InterPro"/>
</dbReference>
<sequence>MRHTLLTPEQAAAVMHDGGVIAYPTEAVFGLGCDPHNEKAVRRILALKQRAESMGLILIGSDFTQFSGWVGDANPEPALATWPGPVTWLFPKAADAPHFITGDHPTQALRVTAHEGCRALCDAFGGPVVSTSANPHGTPPARSAGEVETYFGDFIDGIVAGALGGKDNCSEIRDLATGKILRPA</sequence>
<dbReference type="Gene3D" id="3.90.870.10">
    <property type="entry name" value="DHBP synthase"/>
    <property type="match status" value="1"/>
</dbReference>
<evidence type="ECO:0000256" key="5">
    <source>
        <dbReference type="ARBA" id="ARBA00022695"/>
    </source>
</evidence>
<dbReference type="AlphaFoldDB" id="A0A5N0T9B8"/>
<keyword evidence="5 9" id="KW-0548">Nucleotidyltransferase</keyword>
<dbReference type="Pfam" id="PF01300">
    <property type="entry name" value="Sua5_yciO_yrdC"/>
    <property type="match status" value="1"/>
</dbReference>
<proteinExistence type="inferred from homology"/>
<feature type="domain" description="YrdC-like" evidence="10">
    <location>
        <begin position="5"/>
        <end position="184"/>
    </location>
</feature>
<dbReference type="InterPro" id="IPR006070">
    <property type="entry name" value="Sua5-like_dom"/>
</dbReference>
<dbReference type="GO" id="GO:0005737">
    <property type="term" value="C:cytoplasm"/>
    <property type="evidence" value="ECO:0007669"/>
    <property type="project" value="UniProtKB-SubCell"/>
</dbReference>
<accession>A0A5N0T9B8</accession>
<comment type="function">
    <text evidence="9">Required for the formation of a threonylcarbamoyl group on adenosine at position 37 (t(6)A37) in tRNAs that read codons beginning with adenine. Catalyzes the conversion of L-threonine, HCO(3)(-)/CO(2) and ATP to give threonylcarbamoyl-AMP (TC-AMP) as the acyladenylate intermediate, with the release of diphosphate.</text>
</comment>
<keyword evidence="7 9" id="KW-0067">ATP-binding</keyword>
<evidence type="ECO:0000313" key="11">
    <source>
        <dbReference type="EMBL" id="KAA9131318.1"/>
    </source>
</evidence>
<evidence type="ECO:0000259" key="10">
    <source>
        <dbReference type="PROSITE" id="PS51163"/>
    </source>
</evidence>
<evidence type="ECO:0000313" key="12">
    <source>
        <dbReference type="Proteomes" id="UP000325372"/>
    </source>
</evidence>
<dbReference type="Proteomes" id="UP000325372">
    <property type="component" value="Unassembled WGS sequence"/>
</dbReference>
<dbReference type="GO" id="GO:0002949">
    <property type="term" value="P:tRNA threonylcarbamoyladenosine modification"/>
    <property type="evidence" value="ECO:0007669"/>
    <property type="project" value="UniProtKB-UniRule"/>
</dbReference>
<comment type="catalytic activity">
    <reaction evidence="8 9">
        <text>L-threonine + hydrogencarbonate + ATP = L-threonylcarbamoyladenylate + diphosphate + H2O</text>
        <dbReference type="Rhea" id="RHEA:36407"/>
        <dbReference type="ChEBI" id="CHEBI:15377"/>
        <dbReference type="ChEBI" id="CHEBI:17544"/>
        <dbReference type="ChEBI" id="CHEBI:30616"/>
        <dbReference type="ChEBI" id="CHEBI:33019"/>
        <dbReference type="ChEBI" id="CHEBI:57926"/>
        <dbReference type="ChEBI" id="CHEBI:73682"/>
        <dbReference type="EC" id="2.7.7.87"/>
    </reaction>
</comment>
<dbReference type="InterPro" id="IPR023535">
    <property type="entry name" value="TC-AMP_synthase"/>
</dbReference>
<dbReference type="EMBL" id="VYXP01000005">
    <property type="protein sequence ID" value="KAA9131318.1"/>
    <property type="molecule type" value="Genomic_DNA"/>
</dbReference>
<comment type="subcellular location">
    <subcellularLocation>
        <location evidence="1 9">Cytoplasm</location>
    </subcellularLocation>
</comment>
<gene>
    <name evidence="9" type="primary">tsaC</name>
    <name evidence="11" type="ORF">F3N42_08320</name>
</gene>
<dbReference type="PANTHER" id="PTHR17490:SF18">
    <property type="entry name" value="THREONYLCARBAMOYL-AMP SYNTHASE"/>
    <property type="match status" value="1"/>
</dbReference>
<dbReference type="RefSeq" id="WP_150863968.1">
    <property type="nucleotide sequence ID" value="NZ_VYXP01000005.1"/>
</dbReference>
<evidence type="ECO:0000256" key="8">
    <source>
        <dbReference type="ARBA" id="ARBA00048366"/>
    </source>
</evidence>
<evidence type="ECO:0000256" key="7">
    <source>
        <dbReference type="ARBA" id="ARBA00022840"/>
    </source>
</evidence>
<evidence type="ECO:0000256" key="3">
    <source>
        <dbReference type="ARBA" id="ARBA00022679"/>
    </source>
</evidence>
<organism evidence="11 12">
    <name type="scientific">Marinihelvus fidelis</name>
    <dbReference type="NCBI Taxonomy" id="2613842"/>
    <lineage>
        <taxon>Bacteria</taxon>
        <taxon>Pseudomonadati</taxon>
        <taxon>Pseudomonadota</taxon>
        <taxon>Gammaproteobacteria</taxon>
        <taxon>Chromatiales</taxon>
        <taxon>Wenzhouxiangellaceae</taxon>
        <taxon>Marinihelvus</taxon>
    </lineage>
</organism>
<evidence type="ECO:0000256" key="4">
    <source>
        <dbReference type="ARBA" id="ARBA00022694"/>
    </source>
</evidence>
<comment type="caution">
    <text evidence="11">The sequence shown here is derived from an EMBL/GenBank/DDBJ whole genome shotgun (WGS) entry which is preliminary data.</text>
</comment>
<dbReference type="EC" id="2.7.7.87" evidence="9"/>
<dbReference type="InterPro" id="IPR017945">
    <property type="entry name" value="DHBP_synth_RibB-like_a/b_dom"/>
</dbReference>
<dbReference type="InterPro" id="IPR050156">
    <property type="entry name" value="TC-AMP_synthase_SUA5"/>
</dbReference>
<dbReference type="GO" id="GO:0000049">
    <property type="term" value="F:tRNA binding"/>
    <property type="evidence" value="ECO:0007669"/>
    <property type="project" value="TreeGrafter"/>
</dbReference>
<dbReference type="GO" id="GO:0006450">
    <property type="term" value="P:regulation of translational fidelity"/>
    <property type="evidence" value="ECO:0007669"/>
    <property type="project" value="TreeGrafter"/>
</dbReference>
<keyword evidence="6 9" id="KW-0547">Nucleotide-binding</keyword>
<evidence type="ECO:0000256" key="2">
    <source>
        <dbReference type="ARBA" id="ARBA00022490"/>
    </source>
</evidence>
<protein>
    <recommendedName>
        <fullName evidence="9">Threonylcarbamoyl-AMP synthase</fullName>
        <shortName evidence="9">TC-AMP synthase</shortName>
        <ecNumber evidence="9">2.7.7.87</ecNumber>
    </recommendedName>
    <alternativeName>
        <fullName evidence="9">L-threonylcarbamoyladenylate synthase</fullName>
    </alternativeName>
    <alternativeName>
        <fullName evidence="9">t(6)A37 threonylcarbamoyladenosine biosynthesis protein TsaC</fullName>
    </alternativeName>
    <alternativeName>
        <fullName evidence="9">tRNA threonylcarbamoyladenosine biosynthesis protein TsaC</fullName>
    </alternativeName>
</protein>
<dbReference type="GO" id="GO:0061710">
    <property type="term" value="F:L-threonylcarbamoyladenylate synthase"/>
    <property type="evidence" value="ECO:0007669"/>
    <property type="project" value="UniProtKB-EC"/>
</dbReference>
<dbReference type="PROSITE" id="PS51163">
    <property type="entry name" value="YRDC"/>
    <property type="match status" value="1"/>
</dbReference>
<evidence type="ECO:0000256" key="1">
    <source>
        <dbReference type="ARBA" id="ARBA00004496"/>
    </source>
</evidence>
<dbReference type="GO" id="GO:0005524">
    <property type="term" value="F:ATP binding"/>
    <property type="evidence" value="ECO:0007669"/>
    <property type="project" value="UniProtKB-UniRule"/>
</dbReference>
<dbReference type="PANTHER" id="PTHR17490">
    <property type="entry name" value="SUA5"/>
    <property type="match status" value="1"/>
</dbReference>
<keyword evidence="4 9" id="KW-0819">tRNA processing</keyword>
<evidence type="ECO:0000256" key="6">
    <source>
        <dbReference type="ARBA" id="ARBA00022741"/>
    </source>
</evidence>
<dbReference type="HAMAP" id="MF_01852">
    <property type="entry name" value="TsaC"/>
    <property type="match status" value="1"/>
</dbReference>